<sequence length="189" mass="22351">MTREDKWKQNYIENLDLQNITWLTLEKDDFLEFIKQNYFDEELGEYVIGEDPEIPFGMHYVADIQNQSTKYLLGIVPNSIQKFTIVAACMYQENYHFFTNQTMPTTYIITAETNQYFRKMGLYHQLCDAISQTINPQIPVVCSNESEEGKICHTFQTLKETLEKNGFKNLIIAEKELDQKPKQYQKIFQ</sequence>
<dbReference type="Proteomes" id="UP000886725">
    <property type="component" value="Unassembled WGS sequence"/>
</dbReference>
<accession>A0A9D1CJN2</accession>
<reference evidence="1" key="2">
    <citation type="journal article" date="2021" name="PeerJ">
        <title>Extensive microbial diversity within the chicken gut microbiome revealed by metagenomics and culture.</title>
        <authorList>
            <person name="Gilroy R."/>
            <person name="Ravi A."/>
            <person name="Getino M."/>
            <person name="Pursley I."/>
            <person name="Horton D.L."/>
            <person name="Alikhan N.F."/>
            <person name="Baker D."/>
            <person name="Gharbi K."/>
            <person name="Hall N."/>
            <person name="Watson M."/>
            <person name="Adriaenssens E.M."/>
            <person name="Foster-Nyarko E."/>
            <person name="Jarju S."/>
            <person name="Secka A."/>
            <person name="Antonio M."/>
            <person name="Oren A."/>
            <person name="Chaudhuri R.R."/>
            <person name="La Ragione R."/>
            <person name="Hildebrand F."/>
            <person name="Pallen M.J."/>
        </authorList>
    </citation>
    <scope>NUCLEOTIDE SEQUENCE</scope>
    <source>
        <strain evidence="1">CHK165-10780</strain>
    </source>
</reference>
<proteinExistence type="predicted"/>
<gene>
    <name evidence="1" type="ORF">IAC85_01390</name>
</gene>
<dbReference type="AlphaFoldDB" id="A0A9D1CJN2"/>
<dbReference type="EMBL" id="DVFU01000028">
    <property type="protein sequence ID" value="HIQ64371.1"/>
    <property type="molecule type" value="Genomic_DNA"/>
</dbReference>
<organism evidence="1 2">
    <name type="scientific">Candidatus Faecenecus gallistercoris</name>
    <dbReference type="NCBI Taxonomy" id="2840793"/>
    <lineage>
        <taxon>Bacteria</taxon>
        <taxon>Bacillati</taxon>
        <taxon>Bacillota</taxon>
        <taxon>Bacillota incertae sedis</taxon>
        <taxon>Candidatus Faecenecus</taxon>
    </lineage>
</organism>
<evidence type="ECO:0000313" key="2">
    <source>
        <dbReference type="Proteomes" id="UP000886725"/>
    </source>
</evidence>
<comment type="caution">
    <text evidence="1">The sequence shown here is derived from an EMBL/GenBank/DDBJ whole genome shotgun (WGS) entry which is preliminary data.</text>
</comment>
<evidence type="ECO:0000313" key="1">
    <source>
        <dbReference type="EMBL" id="HIQ64371.1"/>
    </source>
</evidence>
<protein>
    <submittedName>
        <fullName evidence="1">Uncharacterized protein</fullName>
    </submittedName>
</protein>
<name>A0A9D1CJN2_9FIRM</name>
<reference evidence="1" key="1">
    <citation type="submission" date="2020-10" db="EMBL/GenBank/DDBJ databases">
        <authorList>
            <person name="Gilroy R."/>
        </authorList>
    </citation>
    <scope>NUCLEOTIDE SEQUENCE</scope>
    <source>
        <strain evidence="1">CHK165-10780</strain>
    </source>
</reference>